<name>A0A1G2LRZ4_9BACT</name>
<evidence type="ECO:0000313" key="2">
    <source>
        <dbReference type="Proteomes" id="UP000178302"/>
    </source>
</evidence>
<proteinExistence type="predicted"/>
<sequence>MSMETNDKNNYYQWPVEKNNPYPDGELYYGKNKKSKLDALSTILFGSWFRCFRFCKKKFISRHKQYL</sequence>
<dbReference type="EMBL" id="MHQZ01000027">
    <property type="protein sequence ID" value="OHA13642.1"/>
    <property type="molecule type" value="Genomic_DNA"/>
</dbReference>
<gene>
    <name evidence="1" type="ORF">A2909_03170</name>
</gene>
<accession>A0A1G2LRZ4</accession>
<organism evidence="1 2">
    <name type="scientific">Candidatus Tagabacteria bacterium RIFCSPLOWO2_01_FULL_39_11</name>
    <dbReference type="NCBI Taxonomy" id="1802295"/>
    <lineage>
        <taxon>Bacteria</taxon>
        <taxon>Candidatus Tagaibacteriota</taxon>
    </lineage>
</organism>
<comment type="caution">
    <text evidence="1">The sequence shown here is derived from an EMBL/GenBank/DDBJ whole genome shotgun (WGS) entry which is preliminary data.</text>
</comment>
<reference evidence="1 2" key="1">
    <citation type="journal article" date="2016" name="Nat. Commun.">
        <title>Thousands of microbial genomes shed light on interconnected biogeochemical processes in an aquifer system.</title>
        <authorList>
            <person name="Anantharaman K."/>
            <person name="Brown C.T."/>
            <person name="Hug L.A."/>
            <person name="Sharon I."/>
            <person name="Castelle C.J."/>
            <person name="Probst A.J."/>
            <person name="Thomas B.C."/>
            <person name="Singh A."/>
            <person name="Wilkins M.J."/>
            <person name="Karaoz U."/>
            <person name="Brodie E.L."/>
            <person name="Williams K.H."/>
            <person name="Hubbard S.S."/>
            <person name="Banfield J.F."/>
        </authorList>
    </citation>
    <scope>NUCLEOTIDE SEQUENCE [LARGE SCALE GENOMIC DNA]</scope>
</reference>
<evidence type="ECO:0000313" key="1">
    <source>
        <dbReference type="EMBL" id="OHA13642.1"/>
    </source>
</evidence>
<dbReference type="Proteomes" id="UP000178302">
    <property type="component" value="Unassembled WGS sequence"/>
</dbReference>
<dbReference type="AlphaFoldDB" id="A0A1G2LRZ4"/>
<protein>
    <submittedName>
        <fullName evidence="1">Uncharacterized protein</fullName>
    </submittedName>
</protein>